<keyword evidence="2" id="KW-1185">Reference proteome</keyword>
<dbReference type="EMBL" id="SLXQ01000007">
    <property type="protein sequence ID" value="TCP50897.1"/>
    <property type="molecule type" value="Genomic_DNA"/>
</dbReference>
<dbReference type="Proteomes" id="UP000294911">
    <property type="component" value="Unassembled WGS sequence"/>
</dbReference>
<name>A0A4R2QN70_9PSEU</name>
<organism evidence="1 2">
    <name type="scientific">Tamaricihabitans halophyticus</name>
    <dbReference type="NCBI Taxonomy" id="1262583"/>
    <lineage>
        <taxon>Bacteria</taxon>
        <taxon>Bacillati</taxon>
        <taxon>Actinomycetota</taxon>
        <taxon>Actinomycetes</taxon>
        <taxon>Pseudonocardiales</taxon>
        <taxon>Pseudonocardiaceae</taxon>
        <taxon>Tamaricihabitans</taxon>
    </lineage>
</organism>
<proteinExistence type="predicted"/>
<evidence type="ECO:0000313" key="2">
    <source>
        <dbReference type="Proteomes" id="UP000294911"/>
    </source>
</evidence>
<accession>A0A4R2QN70</accession>
<evidence type="ECO:0000313" key="1">
    <source>
        <dbReference type="EMBL" id="TCP50897.1"/>
    </source>
</evidence>
<dbReference type="AlphaFoldDB" id="A0A4R2QN70"/>
<reference evidence="1 2" key="1">
    <citation type="submission" date="2019-03" db="EMBL/GenBank/DDBJ databases">
        <title>Genomic Encyclopedia of Type Strains, Phase IV (KMG-IV): sequencing the most valuable type-strain genomes for metagenomic binning, comparative biology and taxonomic classification.</title>
        <authorList>
            <person name="Goeker M."/>
        </authorList>
    </citation>
    <scope>NUCLEOTIDE SEQUENCE [LARGE SCALE GENOMIC DNA]</scope>
    <source>
        <strain evidence="1 2">DSM 45765</strain>
    </source>
</reference>
<gene>
    <name evidence="1" type="ORF">EV191_107161</name>
</gene>
<comment type="caution">
    <text evidence="1">The sequence shown here is derived from an EMBL/GenBank/DDBJ whole genome shotgun (WGS) entry which is preliminary data.</text>
</comment>
<sequence>MPTIVVLVVGLLALLAVLVRAISAYRRTSTVYTMVQGGFRRDLDRLRARGAALRVALARRTKRKNADATH</sequence>
<protein>
    <submittedName>
        <fullName evidence="1">Uncharacterized protein</fullName>
    </submittedName>
</protein>